<evidence type="ECO:0000313" key="10">
    <source>
        <dbReference type="Proteomes" id="UP000265520"/>
    </source>
</evidence>
<dbReference type="Pfam" id="PF04511">
    <property type="entry name" value="DER1"/>
    <property type="match status" value="1"/>
</dbReference>
<keyword evidence="4 8" id="KW-0812">Transmembrane</keyword>
<feature type="transmembrane region" description="Helical" evidence="8">
    <location>
        <begin position="63"/>
        <end position="84"/>
    </location>
</feature>
<evidence type="ECO:0000256" key="7">
    <source>
        <dbReference type="ARBA" id="ARBA00023136"/>
    </source>
</evidence>
<evidence type="ECO:0000313" key="9">
    <source>
        <dbReference type="EMBL" id="MCI01324.1"/>
    </source>
</evidence>
<dbReference type="AlphaFoldDB" id="A0A392NPL0"/>
<dbReference type="EMBL" id="LXQA010045833">
    <property type="protein sequence ID" value="MCI01324.1"/>
    <property type="molecule type" value="Genomic_DNA"/>
</dbReference>
<evidence type="ECO:0000256" key="6">
    <source>
        <dbReference type="ARBA" id="ARBA00022989"/>
    </source>
</evidence>
<sequence>RTADYLWMLIFGALSILVMAAVPSLWSPFNGISLISMIVYVWSREFPNEIINIYDLVYLKSFYLPWATLALDLIFGNLLMADILGMVAGHLYYFLAVLHPLAGGNFNFHTPLLVYPFQYTSLGCNVIHQLELYSQEEAIVLVELNQQQ</sequence>
<feature type="non-terminal residue" evidence="9">
    <location>
        <position position="1"/>
    </location>
</feature>
<evidence type="ECO:0000256" key="3">
    <source>
        <dbReference type="ARBA" id="ARBA00008917"/>
    </source>
</evidence>
<dbReference type="PANTHER" id="PTHR11009">
    <property type="entry name" value="DER1-LIKE PROTEIN, DERLIN"/>
    <property type="match status" value="1"/>
</dbReference>
<dbReference type="InterPro" id="IPR035952">
    <property type="entry name" value="Rhomboid-like_sf"/>
</dbReference>
<comment type="subcellular location">
    <subcellularLocation>
        <location evidence="2 8">Endoplasmic reticulum membrane</location>
        <topology evidence="2 8">Multi-pass membrane protein</topology>
    </subcellularLocation>
</comment>
<dbReference type="InterPro" id="IPR007599">
    <property type="entry name" value="DER1"/>
</dbReference>
<feature type="transmembrane region" description="Helical" evidence="8">
    <location>
        <begin position="91"/>
        <end position="108"/>
    </location>
</feature>
<dbReference type="SUPFAM" id="SSF144091">
    <property type="entry name" value="Rhomboid-like"/>
    <property type="match status" value="1"/>
</dbReference>
<keyword evidence="6 8" id="KW-1133">Transmembrane helix</keyword>
<proteinExistence type="inferred from homology"/>
<feature type="transmembrane region" description="Helical" evidence="8">
    <location>
        <begin position="5"/>
        <end position="26"/>
    </location>
</feature>
<comment type="caution">
    <text evidence="8">Lacks conserved residue(s) required for the propagation of feature annotation.</text>
</comment>
<comment type="caution">
    <text evidence="9">The sequence shown here is derived from an EMBL/GenBank/DDBJ whole genome shotgun (WGS) entry which is preliminary data.</text>
</comment>
<dbReference type="GO" id="GO:0006950">
    <property type="term" value="P:response to stress"/>
    <property type="evidence" value="ECO:0007669"/>
    <property type="project" value="UniProtKB-ARBA"/>
</dbReference>
<evidence type="ECO:0000256" key="2">
    <source>
        <dbReference type="ARBA" id="ARBA00004477"/>
    </source>
</evidence>
<evidence type="ECO:0000256" key="8">
    <source>
        <dbReference type="RuleBase" id="RU363059"/>
    </source>
</evidence>
<keyword evidence="10" id="KW-1185">Reference proteome</keyword>
<organism evidence="9 10">
    <name type="scientific">Trifolium medium</name>
    <dbReference type="NCBI Taxonomy" id="97028"/>
    <lineage>
        <taxon>Eukaryota</taxon>
        <taxon>Viridiplantae</taxon>
        <taxon>Streptophyta</taxon>
        <taxon>Embryophyta</taxon>
        <taxon>Tracheophyta</taxon>
        <taxon>Spermatophyta</taxon>
        <taxon>Magnoliopsida</taxon>
        <taxon>eudicotyledons</taxon>
        <taxon>Gunneridae</taxon>
        <taxon>Pentapetalae</taxon>
        <taxon>rosids</taxon>
        <taxon>fabids</taxon>
        <taxon>Fabales</taxon>
        <taxon>Fabaceae</taxon>
        <taxon>Papilionoideae</taxon>
        <taxon>50 kb inversion clade</taxon>
        <taxon>NPAAA clade</taxon>
        <taxon>Hologalegina</taxon>
        <taxon>IRL clade</taxon>
        <taxon>Trifolieae</taxon>
        <taxon>Trifolium</taxon>
    </lineage>
</organism>
<keyword evidence="5 8" id="KW-0256">Endoplasmic reticulum</keyword>
<dbReference type="GO" id="GO:0005789">
    <property type="term" value="C:endoplasmic reticulum membrane"/>
    <property type="evidence" value="ECO:0007669"/>
    <property type="project" value="UniProtKB-SubCell"/>
</dbReference>
<reference evidence="9 10" key="1">
    <citation type="journal article" date="2018" name="Front. Plant Sci.">
        <title>Red Clover (Trifolium pratense) and Zigzag Clover (T. medium) - A Picture of Genomic Similarities and Differences.</title>
        <authorList>
            <person name="Dluhosova J."/>
            <person name="Istvanek J."/>
            <person name="Nedelnik J."/>
            <person name="Repkova J."/>
        </authorList>
    </citation>
    <scope>NUCLEOTIDE SEQUENCE [LARGE SCALE GENOMIC DNA]</scope>
    <source>
        <strain evidence="10">cv. 10/8</strain>
        <tissue evidence="9">Leaf</tissue>
    </source>
</reference>
<dbReference type="Proteomes" id="UP000265520">
    <property type="component" value="Unassembled WGS sequence"/>
</dbReference>
<evidence type="ECO:0000256" key="1">
    <source>
        <dbReference type="ARBA" id="ARBA00003292"/>
    </source>
</evidence>
<protein>
    <recommendedName>
        <fullName evidence="8">Derlin</fullName>
    </recommendedName>
</protein>
<comment type="function">
    <text evidence="8">May be involved in the degradation of misfolded endoplasmic reticulum (ER) luminal proteins.</text>
</comment>
<evidence type="ECO:0000256" key="4">
    <source>
        <dbReference type="ARBA" id="ARBA00022692"/>
    </source>
</evidence>
<keyword evidence="7 8" id="KW-0472">Membrane</keyword>
<accession>A0A392NPL0</accession>
<name>A0A392NPL0_9FABA</name>
<comment type="function">
    <text evidence="1">May be involved in the degradation process of specific misfolded endoplasmic reticulum (ER) luminal proteins.</text>
</comment>
<comment type="similarity">
    <text evidence="3 8">Belongs to the derlin family.</text>
</comment>
<evidence type="ECO:0000256" key="5">
    <source>
        <dbReference type="ARBA" id="ARBA00022824"/>
    </source>
</evidence>